<dbReference type="EMBL" id="LSYV01000198">
    <property type="protein sequence ID" value="KXZ42125.1"/>
    <property type="molecule type" value="Genomic_DNA"/>
</dbReference>
<dbReference type="InterPro" id="IPR027417">
    <property type="entry name" value="P-loop_NTPase"/>
</dbReference>
<organism evidence="1 2">
    <name type="scientific">Gonium pectorale</name>
    <name type="common">Green alga</name>
    <dbReference type="NCBI Taxonomy" id="33097"/>
    <lineage>
        <taxon>Eukaryota</taxon>
        <taxon>Viridiplantae</taxon>
        <taxon>Chlorophyta</taxon>
        <taxon>core chlorophytes</taxon>
        <taxon>Chlorophyceae</taxon>
        <taxon>CS clade</taxon>
        <taxon>Chlamydomonadales</taxon>
        <taxon>Volvocaceae</taxon>
        <taxon>Gonium</taxon>
    </lineage>
</organism>
<dbReference type="SUPFAM" id="SSF52540">
    <property type="entry name" value="P-loop containing nucleoside triphosphate hydrolases"/>
    <property type="match status" value="1"/>
</dbReference>
<protein>
    <submittedName>
        <fullName evidence="1">Uncharacterized protein</fullName>
    </submittedName>
</protein>
<dbReference type="Gene3D" id="3.40.50.300">
    <property type="entry name" value="P-loop containing nucleotide triphosphate hydrolases"/>
    <property type="match status" value="1"/>
</dbReference>
<name>A0A150FY56_GONPE</name>
<evidence type="ECO:0000313" key="2">
    <source>
        <dbReference type="Proteomes" id="UP000075714"/>
    </source>
</evidence>
<reference evidence="2" key="1">
    <citation type="journal article" date="2016" name="Nat. Commun.">
        <title>The Gonium pectorale genome demonstrates co-option of cell cycle regulation during the evolution of multicellularity.</title>
        <authorList>
            <person name="Hanschen E.R."/>
            <person name="Marriage T.N."/>
            <person name="Ferris P.J."/>
            <person name="Hamaji T."/>
            <person name="Toyoda A."/>
            <person name="Fujiyama A."/>
            <person name="Neme R."/>
            <person name="Noguchi H."/>
            <person name="Minakuchi Y."/>
            <person name="Suzuki M."/>
            <person name="Kawai-Toyooka H."/>
            <person name="Smith D.R."/>
            <person name="Sparks H."/>
            <person name="Anderson J."/>
            <person name="Bakaric R."/>
            <person name="Luria V."/>
            <person name="Karger A."/>
            <person name="Kirschner M.W."/>
            <person name="Durand P.M."/>
            <person name="Michod R.E."/>
            <person name="Nozaki H."/>
            <person name="Olson B.J."/>
        </authorList>
    </citation>
    <scope>NUCLEOTIDE SEQUENCE [LARGE SCALE GENOMIC DNA]</scope>
    <source>
        <strain evidence="2">NIES-2863</strain>
    </source>
</reference>
<accession>A0A150FY56</accession>
<evidence type="ECO:0000313" key="1">
    <source>
        <dbReference type="EMBL" id="KXZ42125.1"/>
    </source>
</evidence>
<gene>
    <name evidence="1" type="ORF">GPECTOR_199g353</name>
</gene>
<dbReference type="AlphaFoldDB" id="A0A150FY56"/>
<keyword evidence="2" id="KW-1185">Reference proteome</keyword>
<dbReference type="OrthoDB" id="527290at2759"/>
<sequence>MPTVHCICGVSGSGKSYYRQRDVGLSSLPCIDIADVYDEFPGIGRDRARLVMLDRLEQHLRCDSSSIVLEAFFAPGKLQRRGVEALANDYDVSVRYIWCAVSRAEAHRRIMDDYHYGRDDWRRHQFRVAMINDVPDKYFYERDGEGKPLLAAGACARCGEQPFEVSGYRAVYVYGIHDASGKQYGWPPACAECGGDSGARTCCDCASRHDYHCSSRCKRAASRRNRSHGHGSQDDDCYDQEGDCYHPGHDYCHPQVYYQEESYNNHDSDDSDDDDNYY</sequence>
<dbReference type="Proteomes" id="UP000075714">
    <property type="component" value="Unassembled WGS sequence"/>
</dbReference>
<comment type="caution">
    <text evidence="1">The sequence shown here is derived from an EMBL/GenBank/DDBJ whole genome shotgun (WGS) entry which is preliminary data.</text>
</comment>
<proteinExistence type="predicted"/>